<proteinExistence type="predicted"/>
<evidence type="ECO:0000313" key="1">
    <source>
        <dbReference type="EMBL" id="RDV83894.1"/>
    </source>
</evidence>
<gene>
    <name evidence="1" type="ORF">DXX99_03405</name>
</gene>
<sequence>MDCASPFKKHQAQKLVRSLPGLGNAEVELCYVADQAALLHPDTLRPSAHRAQAVVVKVPRKGPGPEFLKLHLFFVPKDGSWKLLGAAREVSVDSWGDEKPDQAEQDDWADRLLESVLGKGRPGVEGLGGDG</sequence>
<protein>
    <submittedName>
        <fullName evidence="1">Uncharacterized protein</fullName>
    </submittedName>
</protein>
<dbReference type="OrthoDB" id="9845441at2"/>
<dbReference type="RefSeq" id="WP_115792114.1">
    <property type="nucleotide sequence ID" value="NZ_QSLN01000003.1"/>
</dbReference>
<reference evidence="1 2" key="1">
    <citation type="submission" date="2018-08" db="EMBL/GenBank/DDBJ databases">
        <title>Form III RuBisCO-mediated autotrophy in Thermodesulfobium bacteria.</title>
        <authorList>
            <person name="Toshchakov S.V."/>
            <person name="Kublanov I.V."/>
            <person name="Frolov E."/>
            <person name="Bonch-Osmolovskaya E.A."/>
            <person name="Tourova T.P."/>
            <person name="Chernych N.A."/>
            <person name="Lebedinsky A.V."/>
        </authorList>
    </citation>
    <scope>NUCLEOTIDE SEQUENCE [LARGE SCALE GENOMIC DNA]</scope>
    <source>
        <strain evidence="1 2">SR</strain>
    </source>
</reference>
<evidence type="ECO:0000313" key="2">
    <source>
        <dbReference type="Proteomes" id="UP000256329"/>
    </source>
</evidence>
<dbReference type="EMBL" id="QSLN01000003">
    <property type="protein sequence ID" value="RDV83894.1"/>
    <property type="molecule type" value="Genomic_DNA"/>
</dbReference>
<accession>A0A3D8P6B1</accession>
<organism evidence="1 2">
    <name type="scientific">Ammonifex thiophilus</name>
    <dbReference type="NCBI Taxonomy" id="444093"/>
    <lineage>
        <taxon>Bacteria</taxon>
        <taxon>Bacillati</taxon>
        <taxon>Bacillota</taxon>
        <taxon>Clostridia</taxon>
        <taxon>Thermoanaerobacterales</taxon>
        <taxon>Thermoanaerobacteraceae</taxon>
        <taxon>Ammonifex</taxon>
    </lineage>
</organism>
<keyword evidence="2" id="KW-1185">Reference proteome</keyword>
<dbReference type="Proteomes" id="UP000256329">
    <property type="component" value="Unassembled WGS sequence"/>
</dbReference>
<comment type="caution">
    <text evidence="1">The sequence shown here is derived from an EMBL/GenBank/DDBJ whole genome shotgun (WGS) entry which is preliminary data.</text>
</comment>
<name>A0A3D8P6B1_9THEO</name>
<dbReference type="AlphaFoldDB" id="A0A3D8P6B1"/>